<dbReference type="AlphaFoldDB" id="A0A8S2BE09"/>
<sequence>MLPARGLTRAEHISLQSRPSRQFLNLQPHIFFLPIAQRPNLEPCLYTAWPTLLWSKACSMQQQVGFESIAKVL</sequence>
<keyword evidence="2" id="KW-1185">Reference proteome</keyword>
<dbReference type="EMBL" id="LR215729">
    <property type="protein sequence ID" value="CAE6886819.1"/>
    <property type="molecule type" value="Genomic_DNA"/>
</dbReference>
<dbReference type="KEGG" id="pmao:PMYSY11_0400"/>
<proteinExistence type="predicted"/>
<organism evidence="1 2">
    <name type="scientific">Pseudomonas marincola</name>
    <dbReference type="NCBI Taxonomy" id="437900"/>
    <lineage>
        <taxon>Bacteria</taxon>
        <taxon>Pseudomonadati</taxon>
        <taxon>Pseudomonadota</taxon>
        <taxon>Gammaproteobacteria</taxon>
        <taxon>Pseudomonadales</taxon>
        <taxon>Pseudomonadaceae</taxon>
        <taxon>Pseudomonas</taxon>
    </lineage>
</organism>
<gene>
    <name evidence="1" type="ORF">PMYSY11_0400</name>
</gene>
<evidence type="ECO:0000313" key="2">
    <source>
        <dbReference type="Proteomes" id="UP000325451"/>
    </source>
</evidence>
<accession>A0A8S2BE09</accession>
<evidence type="ECO:0000313" key="1">
    <source>
        <dbReference type="EMBL" id="CAE6886819.1"/>
    </source>
</evidence>
<name>A0A8S2BE09_9PSED</name>
<reference evidence="1" key="1">
    <citation type="submission" date="2021-02" db="EMBL/GenBank/DDBJ databases">
        <authorList>
            <consortium name="Genoscope - CEA"/>
            <person name="William W."/>
        </authorList>
    </citation>
    <scope>NUCLEOTIDE SEQUENCE</scope>
    <source>
        <strain evidence="1">YSy11</strain>
    </source>
</reference>
<dbReference type="Proteomes" id="UP000325451">
    <property type="component" value="Chromosome"/>
</dbReference>
<protein>
    <submittedName>
        <fullName evidence="1">Uncharacterized protein</fullName>
    </submittedName>
</protein>